<keyword evidence="8" id="KW-0418">Kinase</keyword>
<dbReference type="PANTHER" id="PTHR22931">
    <property type="entry name" value="PHOSPHOENOLPYRUVATE DIKINASE-RELATED"/>
    <property type="match status" value="1"/>
</dbReference>
<evidence type="ECO:0000256" key="9">
    <source>
        <dbReference type="ARBA" id="ARBA00022840"/>
    </source>
</evidence>
<dbReference type="InterPro" id="IPR002192">
    <property type="entry name" value="PPDK_AMP/ATP-bd"/>
</dbReference>
<evidence type="ECO:0000256" key="7">
    <source>
        <dbReference type="ARBA" id="ARBA00022741"/>
    </source>
</evidence>
<evidence type="ECO:0000256" key="10">
    <source>
        <dbReference type="ARBA" id="ARBA00022842"/>
    </source>
</evidence>
<comment type="similarity">
    <text evidence="2 11">Belongs to the PEP-utilizing enzyme family.</text>
</comment>
<sequence length="894" mass="95986">MVRYVYAFTEGGRDMADLLGGKGANLAEMTRMGLPVPPGFTVTTEACRAFLTTGSEPGGLIREISDHLAVLEKAAGRRLGQPDDPLLLSVRSGARFCMPGMMETILDIGLNDESVLGLAKSSGDERFAWDSYRRLVQMFGNTVMGVDGALFENAMVRLKEARGAVDDLGLNARDLSELVEAYKGLIRHETGEYFPQSPAEQLRRAVLAVFESWDGERARLYRRREHISDDLGTAVNVQTMVFGNLGPDSGSGVAFTRDPATGHRGLYGDYLPNAQGEDVVAGIRNTVGLEQLKHLNPEAYVRLRDHMGLLETHYRDLCDIEFTIERGRLWMLQTRVGKRTAEAAFTIAAGLIDEGLITPDEGLARVGGEALARLMFPRFDTDAVGPALAHGIPASPGAAVGAVVFDSAEAVRRAAAGEKVILVRQETTPDDLPGMVAAQAVLTSRGGKTSHAAVVARGMGKVCVCGAEDISVDPRERRFSVGDTTVEEGTVISVDGSEGAVHQGAAPLVDSAVMRYFETGEGSAGVVDAVARAMHHADRVRRLGVRANADTPQDAARARRFGAEGIGLCRTEHMFLGDRRQLVEAMILARTDAERERALDALLPLQRQDFAGILEAMDGLPVTIRLLDPPLHEFLPDRTELAVRIAAAEAHGSPAGAHDTELLDAVNRMHEENPMLGLRGVRLGLVAPGLVAMQVRAIAEAVAERKQAGGDPRAEIMVPLIDTVEELRLVRQEVEQVLAEVSKTTGVPVECPVGTMIELPRAALTAGRIAEEAAFFSFGTNDLTQTTWGFSRDDVEAAFFSAYLDKGIFKVSPFETIDRDGVGRLVGIAVAEGRATRPGLKIGVCGEHGGDPESVHFFHAAGLDYVSCSPFRVPVARLEAGRAALPEAEGGDSR</sequence>
<dbReference type="SUPFAM" id="SSF52009">
    <property type="entry name" value="Phosphohistidine domain"/>
    <property type="match status" value="1"/>
</dbReference>
<keyword evidence="10" id="KW-0460">Magnesium</keyword>
<dbReference type="Gene3D" id="1.20.80.30">
    <property type="match status" value="1"/>
</dbReference>
<dbReference type="InterPro" id="IPR008279">
    <property type="entry name" value="PEP-util_enz_mobile_dom"/>
</dbReference>
<dbReference type="PANTHER" id="PTHR22931:SF9">
    <property type="entry name" value="PYRUVATE, PHOSPHATE DIKINASE 1, CHLOROPLASTIC"/>
    <property type="match status" value="1"/>
</dbReference>
<dbReference type="Pfam" id="PF01326">
    <property type="entry name" value="PPDK_N"/>
    <property type="match status" value="2"/>
</dbReference>
<dbReference type="Pfam" id="PF00391">
    <property type="entry name" value="PEP-utilizers"/>
    <property type="match status" value="1"/>
</dbReference>
<evidence type="ECO:0000259" key="12">
    <source>
        <dbReference type="Pfam" id="PF00391"/>
    </source>
</evidence>
<dbReference type="Gene3D" id="3.30.1490.20">
    <property type="entry name" value="ATP-grasp fold, A domain"/>
    <property type="match status" value="1"/>
</dbReference>
<gene>
    <name evidence="15" type="primary">ppdK_2</name>
    <name evidence="15" type="ORF">GCM10010104_47890</name>
</gene>
<keyword evidence="7" id="KW-0547">Nucleotide-binding</keyword>
<dbReference type="SUPFAM" id="SSF51621">
    <property type="entry name" value="Phosphoenolpyruvate/pyruvate domain"/>
    <property type="match status" value="1"/>
</dbReference>
<evidence type="ECO:0000259" key="13">
    <source>
        <dbReference type="Pfam" id="PF01326"/>
    </source>
</evidence>
<feature type="domain" description="PEP-utilising enzyme C-terminal" evidence="14">
    <location>
        <begin position="532"/>
        <end position="881"/>
    </location>
</feature>
<reference evidence="15 16" key="1">
    <citation type="journal article" date="2019" name="Int. J. Syst. Evol. Microbiol.">
        <title>The Global Catalogue of Microorganisms (GCM) 10K type strain sequencing project: providing services to taxonomists for standard genome sequencing and annotation.</title>
        <authorList>
            <consortium name="The Broad Institute Genomics Platform"/>
            <consortium name="The Broad Institute Genome Sequencing Center for Infectious Disease"/>
            <person name="Wu L."/>
            <person name="Ma J."/>
        </authorList>
    </citation>
    <scope>NUCLEOTIDE SEQUENCE [LARGE SCALE GENOMIC DNA]</scope>
    <source>
        <strain evidence="15 16">JCM 3053</strain>
    </source>
</reference>
<evidence type="ECO:0000256" key="8">
    <source>
        <dbReference type="ARBA" id="ARBA00022777"/>
    </source>
</evidence>
<evidence type="ECO:0000256" key="4">
    <source>
        <dbReference type="ARBA" id="ARBA00020138"/>
    </source>
</evidence>
<accession>A0ABN3E0I2</accession>
<dbReference type="PROSITE" id="PS00370">
    <property type="entry name" value="PEP_ENZYMES_PHOS_SITE"/>
    <property type="match status" value="1"/>
</dbReference>
<comment type="caution">
    <text evidence="15">The sequence shown here is derived from an EMBL/GenBank/DDBJ whole genome shotgun (WGS) entry which is preliminary data.</text>
</comment>
<feature type="domain" description="PEP-utilising enzyme mobile" evidence="12">
    <location>
        <begin position="418"/>
        <end position="499"/>
    </location>
</feature>
<dbReference type="InterPro" id="IPR040442">
    <property type="entry name" value="Pyrv_kinase-like_dom_sf"/>
</dbReference>
<dbReference type="InterPro" id="IPR010121">
    <property type="entry name" value="Pyruvate_phosphate_dikinase"/>
</dbReference>
<dbReference type="SUPFAM" id="SSF56059">
    <property type="entry name" value="Glutathione synthetase ATP-binding domain-like"/>
    <property type="match status" value="1"/>
</dbReference>
<keyword evidence="16" id="KW-1185">Reference proteome</keyword>
<name>A0ABN3E0I2_9ACTN</name>
<organism evidence="15 16">
    <name type="scientific">Streptomyces indiaensis</name>
    <dbReference type="NCBI Taxonomy" id="284033"/>
    <lineage>
        <taxon>Bacteria</taxon>
        <taxon>Bacillati</taxon>
        <taxon>Actinomycetota</taxon>
        <taxon>Actinomycetes</taxon>
        <taxon>Kitasatosporales</taxon>
        <taxon>Streptomycetaceae</taxon>
        <taxon>Streptomyces</taxon>
    </lineage>
</organism>
<dbReference type="InterPro" id="IPR000121">
    <property type="entry name" value="PEP_util_C"/>
</dbReference>
<dbReference type="RefSeq" id="WP_234847464.1">
    <property type="nucleotide sequence ID" value="NZ_BAAART010000105.1"/>
</dbReference>
<feature type="domain" description="Pyruvate phosphate dikinase AMP/ATP-binding" evidence="13">
    <location>
        <begin position="63"/>
        <end position="285"/>
    </location>
</feature>
<dbReference type="InterPro" id="IPR015813">
    <property type="entry name" value="Pyrv/PenolPyrv_kinase-like_dom"/>
</dbReference>
<evidence type="ECO:0000256" key="6">
    <source>
        <dbReference type="ARBA" id="ARBA00022723"/>
    </source>
</evidence>
<dbReference type="NCBIfam" id="TIGR01828">
    <property type="entry name" value="pyru_phos_dikin"/>
    <property type="match status" value="1"/>
</dbReference>
<evidence type="ECO:0000256" key="1">
    <source>
        <dbReference type="ARBA" id="ARBA00001946"/>
    </source>
</evidence>
<dbReference type="PIRSF" id="PIRSF000853">
    <property type="entry name" value="PPDK"/>
    <property type="match status" value="1"/>
</dbReference>
<dbReference type="InterPro" id="IPR036637">
    <property type="entry name" value="Phosphohistidine_dom_sf"/>
</dbReference>
<dbReference type="Pfam" id="PF02896">
    <property type="entry name" value="PEP-utilizers_C"/>
    <property type="match status" value="1"/>
</dbReference>
<evidence type="ECO:0000256" key="11">
    <source>
        <dbReference type="PIRNR" id="PIRNR000853"/>
    </source>
</evidence>
<dbReference type="Gene3D" id="3.30.470.20">
    <property type="entry name" value="ATP-grasp fold, B domain"/>
    <property type="match status" value="1"/>
</dbReference>
<keyword evidence="15" id="KW-0670">Pyruvate</keyword>
<feature type="domain" description="Pyruvate phosphate dikinase AMP/ATP-binding" evidence="13">
    <location>
        <begin position="17"/>
        <end position="54"/>
    </location>
</feature>
<keyword evidence="9" id="KW-0067">ATP-binding</keyword>
<keyword evidence="5" id="KW-0808">Transferase</keyword>
<dbReference type="Gene3D" id="3.20.20.60">
    <property type="entry name" value="Phosphoenolpyruvate-binding domains"/>
    <property type="match status" value="1"/>
</dbReference>
<proteinExistence type="inferred from homology"/>
<evidence type="ECO:0000313" key="15">
    <source>
        <dbReference type="EMBL" id="GAA2245923.1"/>
    </source>
</evidence>
<comment type="catalytic activity">
    <reaction evidence="11">
        <text>pyruvate + phosphate + ATP = phosphoenolpyruvate + AMP + diphosphate + H(+)</text>
        <dbReference type="Rhea" id="RHEA:10756"/>
        <dbReference type="ChEBI" id="CHEBI:15361"/>
        <dbReference type="ChEBI" id="CHEBI:15378"/>
        <dbReference type="ChEBI" id="CHEBI:30616"/>
        <dbReference type="ChEBI" id="CHEBI:33019"/>
        <dbReference type="ChEBI" id="CHEBI:43474"/>
        <dbReference type="ChEBI" id="CHEBI:58702"/>
        <dbReference type="ChEBI" id="CHEBI:456215"/>
        <dbReference type="EC" id="2.7.9.1"/>
    </reaction>
</comment>
<evidence type="ECO:0000256" key="3">
    <source>
        <dbReference type="ARBA" id="ARBA00011994"/>
    </source>
</evidence>
<dbReference type="InterPro" id="IPR013815">
    <property type="entry name" value="ATP_grasp_subdomain_1"/>
</dbReference>
<dbReference type="EMBL" id="BAAART010000105">
    <property type="protein sequence ID" value="GAA2245923.1"/>
    <property type="molecule type" value="Genomic_DNA"/>
</dbReference>
<dbReference type="InterPro" id="IPR018274">
    <property type="entry name" value="PEP_util_AS"/>
</dbReference>
<dbReference type="Gene3D" id="3.50.30.10">
    <property type="entry name" value="Phosphohistidine domain"/>
    <property type="match status" value="1"/>
</dbReference>
<protein>
    <recommendedName>
        <fullName evidence="4 11">Pyruvate, phosphate dikinase</fullName>
        <ecNumber evidence="3 11">2.7.9.1</ecNumber>
    </recommendedName>
</protein>
<evidence type="ECO:0000256" key="5">
    <source>
        <dbReference type="ARBA" id="ARBA00022679"/>
    </source>
</evidence>
<dbReference type="Gene3D" id="1.10.189.10">
    <property type="entry name" value="Pyruvate Phosphate Dikinase, domain 2"/>
    <property type="match status" value="1"/>
</dbReference>
<evidence type="ECO:0000259" key="14">
    <source>
        <dbReference type="Pfam" id="PF02896"/>
    </source>
</evidence>
<evidence type="ECO:0000256" key="2">
    <source>
        <dbReference type="ARBA" id="ARBA00007837"/>
    </source>
</evidence>
<comment type="cofactor">
    <cofactor evidence="1 11">
        <name>Mg(2+)</name>
        <dbReference type="ChEBI" id="CHEBI:18420"/>
    </cofactor>
</comment>
<dbReference type="NCBIfam" id="NF004531">
    <property type="entry name" value="PRK05878.1"/>
    <property type="match status" value="1"/>
</dbReference>
<dbReference type="Proteomes" id="UP001501474">
    <property type="component" value="Unassembled WGS sequence"/>
</dbReference>
<keyword evidence="6" id="KW-0479">Metal-binding</keyword>
<dbReference type="EC" id="2.7.9.1" evidence="3 11"/>
<evidence type="ECO:0000313" key="16">
    <source>
        <dbReference type="Proteomes" id="UP001501474"/>
    </source>
</evidence>